<reference evidence="5" key="1">
    <citation type="submission" date="2007-08" db="EMBL/GenBank/DDBJ databases">
        <authorList>
            <person name="Gloeckner G."/>
            <person name="Nowack E."/>
            <person name="Melkonian M."/>
        </authorList>
    </citation>
    <scope>NUCLEOTIDE SEQUENCE</scope>
</reference>
<keyword evidence="5" id="KW-0934">Plastid</keyword>
<dbReference type="RefSeq" id="YP_002048788.1">
    <property type="nucleotide sequence ID" value="NC_011087.1"/>
</dbReference>
<evidence type="ECO:0000259" key="3">
    <source>
        <dbReference type="Pfam" id="PF23468"/>
    </source>
</evidence>
<evidence type="ECO:0000256" key="1">
    <source>
        <dbReference type="SAM" id="SignalP"/>
    </source>
</evidence>
<geneLocation type="organellar chromatophore" evidence="5"/>
<dbReference type="PANTHER" id="PTHR33925">
    <property type="entry name" value="PLASTID DIVISION PROTEIN CDP1, CHLOROPLASTIC-RELATED"/>
    <property type="match status" value="1"/>
</dbReference>
<dbReference type="EMBL" id="CP000815">
    <property type="protein sequence ID" value="ACB42578.1"/>
    <property type="molecule type" value="Genomic_DNA"/>
</dbReference>
<dbReference type="InterPro" id="IPR044685">
    <property type="entry name" value="CPD1-like"/>
</dbReference>
<dbReference type="Pfam" id="PF25515">
    <property type="entry name" value="Arm_PDR"/>
    <property type="match status" value="1"/>
</dbReference>
<evidence type="ECO:0000259" key="4">
    <source>
        <dbReference type="Pfam" id="PF25515"/>
    </source>
</evidence>
<dbReference type="Pfam" id="PF23468">
    <property type="entry name" value="ARC6"/>
    <property type="match status" value="1"/>
</dbReference>
<evidence type="ECO:0000259" key="2">
    <source>
        <dbReference type="Pfam" id="PF13355"/>
    </source>
</evidence>
<accession>B1X3Q9</accession>
<keyword evidence="5" id="KW-0131">Cell cycle</keyword>
<gene>
    <name evidence="5" type="ordered locus">PCC_0126</name>
</gene>
<protein>
    <submittedName>
        <fullName evidence="5">Cell division protein Ftn2</fullName>
    </submittedName>
</protein>
<feature type="chain" id="PRO_5002772526" evidence="1">
    <location>
        <begin position="21"/>
        <end position="582"/>
    </location>
</feature>
<keyword evidence="1" id="KW-0732">Signal</keyword>
<feature type="domain" description="Plastid division protein CDP1-like 2nd alpha solenoid" evidence="3">
    <location>
        <begin position="123"/>
        <end position="274"/>
    </location>
</feature>
<keyword evidence="5" id="KW-0132">Cell division</keyword>
<dbReference type="Pfam" id="PF13355">
    <property type="entry name" value="ARC6-like_IMS"/>
    <property type="match status" value="1"/>
</dbReference>
<dbReference type="GO" id="GO:0051301">
    <property type="term" value="P:cell division"/>
    <property type="evidence" value="ECO:0007669"/>
    <property type="project" value="UniProtKB-KW"/>
</dbReference>
<dbReference type="AlphaFoldDB" id="B1X3Q9"/>
<dbReference type="InterPro" id="IPR058032">
    <property type="entry name" value="CDP1-like_a_solenoid_1"/>
</dbReference>
<reference evidence="5" key="2">
    <citation type="journal article" date="2008" name="Curr. Biol.">
        <title>Chromatophore genome sequence of Paulinella sheds light on acquisition of photosynthesis by eukaryotes.</title>
        <authorList>
            <person name="Nowack E.C.M."/>
            <person name="Melkonian M."/>
            <person name="Gloeckner G."/>
        </authorList>
    </citation>
    <scope>NUCLEOTIDE SEQUENCE [LARGE SCALE GENOMIC DNA]</scope>
</reference>
<organism evidence="5">
    <name type="scientific">Paulinella chromatophora</name>
    <dbReference type="NCBI Taxonomy" id="39717"/>
    <lineage>
        <taxon>Eukaryota</taxon>
        <taxon>Sar</taxon>
        <taxon>Rhizaria</taxon>
        <taxon>Cercozoa</taxon>
        <taxon>Imbricatea</taxon>
        <taxon>Silicofilosea</taxon>
        <taxon>Euglyphida</taxon>
        <taxon>Paulinellidae</taxon>
        <taxon>Paulinella</taxon>
    </lineage>
</organism>
<dbReference type="GeneID" id="6481615"/>
<dbReference type="InterPro" id="IPR025344">
    <property type="entry name" value="CDP1-like_IMS"/>
</dbReference>
<proteinExistence type="predicted"/>
<dbReference type="PANTHER" id="PTHR33925:SF1">
    <property type="entry name" value="PROTEIN ACCUMULATION AND REPLICATION OF CHLOROPLASTS 6, CHLOROPLASTIC"/>
    <property type="match status" value="1"/>
</dbReference>
<evidence type="ECO:0000313" key="5">
    <source>
        <dbReference type="EMBL" id="ACB42578.1"/>
    </source>
</evidence>
<dbReference type="InterPro" id="IPR057137">
    <property type="entry name" value="CDP1-like_a_solenoid_2"/>
</dbReference>
<feature type="signal peptide" evidence="1">
    <location>
        <begin position="1"/>
        <end position="20"/>
    </location>
</feature>
<sequence length="582" mass="67454">MCSGEEGDLTLLITLACCAAATEDWEIRCYEKASLWLQQGIILIQRTGKLEGKELNLEKTFNFLFPYRILDLVSRDLTDRFKRKNELNLVVQLLCQSKEFKYSEASLIKRVSFQPFLTQIFHYLTIQEQFSIFLTWEQDQSLALTSLISYGQIASGFAQKKPELVFSALLRLHAFWCEKTGPGFACLQLLLGDVSQAESHFRKIKEFPNEMAKHSPVNDSKYILEVLYAYCSDWLNHEILTGYRDIQGTASLNRWFASENVQAYVEQNEHKRSHFYSLVSSPETSSTVKRFINNQKNVSRNFLSYVRENFRNLLLNYSSINVSKKSTDALLRLFYQKFSWSWVFGFNYLIHKIKLSKFHNRGQNKFLSIFNHIAESSRIKKQTYIRTDMLLILALASGSISIYPKRSNVIQKVNITRSQDNPSKQNSKIKSIYPQLTRTINGLFIPKGQIFGLNPSCYEVKNLINVWLGAKAELLKGNKPIHSIDSLVEKYLIEYIQKERLKDLNNNEYKEIKAEAISLVVTEQNLTGLITKTLILYSDKYSNKIDRTLSAKPERIFTVTYALRYAAGIWRLCSYLNRSFIC</sequence>
<feature type="domain" description="Plastid division protein CDP1-like IMS" evidence="2">
    <location>
        <begin position="461"/>
        <end position="572"/>
    </location>
</feature>
<feature type="domain" description="Plastid division protein CDP1-like 1st alpha solenoid" evidence="4">
    <location>
        <begin position="4"/>
        <end position="101"/>
    </location>
</feature>
<name>B1X3Q9_PAUCH</name>